<keyword evidence="1" id="KW-0732">Signal</keyword>
<evidence type="ECO:0000313" key="2">
    <source>
        <dbReference type="EMBL" id="AFM03287.1"/>
    </source>
</evidence>
<evidence type="ECO:0008006" key="4">
    <source>
        <dbReference type="Google" id="ProtNLM"/>
    </source>
</evidence>
<sequence length="149" mass="16791" precursor="true">MFAQKSLGKTYFLFTLFFTFLFSLSSCAKKTVSQGTSVFEDKVPVEARVTNKYTQDTGGTMKYFTVLYYFASPEVPDSEKNTNGTNEDLEDVLEDIGEGIKNTGKEVGRTDNLTSTSVEVTKNQYDNLNIGKNVAIYYSTENRKNISFR</sequence>
<accession>I4AH52</accession>
<dbReference type="RefSeq" id="WP_014796745.1">
    <property type="nucleotide sequence ID" value="NC_018018.1"/>
</dbReference>
<feature type="chain" id="PRO_5003685351" description="Lipoprotein" evidence="1">
    <location>
        <begin position="29"/>
        <end position="149"/>
    </location>
</feature>
<organism evidence="2 3">
    <name type="scientific">Bernardetia litoralis (strain ATCC 23117 / DSM 6794 / NBRC 15988 / NCIMB 1366 / Fx l1 / Sio-4)</name>
    <name type="common">Flexibacter litoralis</name>
    <dbReference type="NCBI Taxonomy" id="880071"/>
    <lineage>
        <taxon>Bacteria</taxon>
        <taxon>Pseudomonadati</taxon>
        <taxon>Bacteroidota</taxon>
        <taxon>Cytophagia</taxon>
        <taxon>Cytophagales</taxon>
        <taxon>Bernardetiaceae</taxon>
        <taxon>Bernardetia</taxon>
    </lineage>
</organism>
<keyword evidence="3" id="KW-1185">Reference proteome</keyword>
<gene>
    <name evidence="2" type="ordered locus">Fleli_0829</name>
</gene>
<name>I4AH52_BERLS</name>
<protein>
    <recommendedName>
        <fullName evidence="4">Lipoprotein</fullName>
    </recommendedName>
</protein>
<evidence type="ECO:0000256" key="1">
    <source>
        <dbReference type="SAM" id="SignalP"/>
    </source>
</evidence>
<dbReference type="KEGG" id="fli:Fleli_0829"/>
<dbReference type="AlphaFoldDB" id="I4AH52"/>
<dbReference type="EMBL" id="CP003345">
    <property type="protein sequence ID" value="AFM03287.1"/>
    <property type="molecule type" value="Genomic_DNA"/>
</dbReference>
<evidence type="ECO:0000313" key="3">
    <source>
        <dbReference type="Proteomes" id="UP000006054"/>
    </source>
</evidence>
<dbReference type="Proteomes" id="UP000006054">
    <property type="component" value="Chromosome"/>
</dbReference>
<dbReference type="HOGENOM" id="CLU_1746940_0_0_10"/>
<dbReference type="PROSITE" id="PS51257">
    <property type="entry name" value="PROKAR_LIPOPROTEIN"/>
    <property type="match status" value="1"/>
</dbReference>
<feature type="signal peptide" evidence="1">
    <location>
        <begin position="1"/>
        <end position="28"/>
    </location>
</feature>
<dbReference type="STRING" id="880071.Fleli_0829"/>
<reference evidence="3" key="1">
    <citation type="submission" date="2012-06" db="EMBL/GenBank/DDBJ databases">
        <title>The complete genome of Flexibacter litoralis DSM 6794.</title>
        <authorList>
            <person name="Lucas S."/>
            <person name="Copeland A."/>
            <person name="Lapidus A."/>
            <person name="Glavina del Rio T."/>
            <person name="Dalin E."/>
            <person name="Tice H."/>
            <person name="Bruce D."/>
            <person name="Goodwin L."/>
            <person name="Pitluck S."/>
            <person name="Peters L."/>
            <person name="Ovchinnikova G."/>
            <person name="Lu M."/>
            <person name="Kyrpides N."/>
            <person name="Mavromatis K."/>
            <person name="Ivanova N."/>
            <person name="Brettin T."/>
            <person name="Detter J.C."/>
            <person name="Han C."/>
            <person name="Larimer F."/>
            <person name="Land M."/>
            <person name="Hauser L."/>
            <person name="Markowitz V."/>
            <person name="Cheng J.-F."/>
            <person name="Hugenholtz P."/>
            <person name="Woyke T."/>
            <person name="Wu D."/>
            <person name="Spring S."/>
            <person name="Lang E."/>
            <person name="Kopitz M."/>
            <person name="Brambilla E."/>
            <person name="Klenk H.-P."/>
            <person name="Eisen J.A."/>
        </authorList>
    </citation>
    <scope>NUCLEOTIDE SEQUENCE [LARGE SCALE GENOMIC DNA]</scope>
    <source>
        <strain evidence="3">ATCC 23117 / DSM 6794 / NBRC 15988 / NCIMB 1366 / Sio-4</strain>
    </source>
</reference>
<proteinExistence type="predicted"/>